<keyword evidence="1" id="KW-0812">Transmembrane</keyword>
<sequence length="325" mass="35261">MTESSQPDPSETAAQAAAGWFARMRSGEASAQVHAEFQQWRNADPAHAQAYAEMETVWNATTQFDAQRLRQTLRPQRAPAMARRRLAFGLALSAAAIAGVTWNFWPAEPILQEQTIATRAGERRQIQLSDGSILDVNTATRARVRLYASRREVELNAGEIMFSVTPDSQRPFLVDAGNTQVRVTGTRFDVRRDGETAAVAVDSGSVTVTAGGWWQRREAHLTAGQGVRTLPGSGLAAVEPVDAQAVTAWRQGKIVFANATLADVAAEMNRYLTQPILLSDARLARLRIAGVFSVDDPSAFLTSLPAMAPVEVLRGADGAILIRPR</sequence>
<keyword evidence="1" id="KW-0472">Membrane</keyword>
<feature type="domain" description="FecR protein" evidence="2">
    <location>
        <begin position="115"/>
        <end position="206"/>
    </location>
</feature>
<dbReference type="PIRSF" id="PIRSF018266">
    <property type="entry name" value="FecR"/>
    <property type="match status" value="1"/>
</dbReference>
<feature type="transmembrane region" description="Helical" evidence="1">
    <location>
        <begin position="86"/>
        <end position="105"/>
    </location>
</feature>
<dbReference type="Gene3D" id="3.55.50.30">
    <property type="match status" value="1"/>
</dbReference>
<name>A0ABY9LUB1_9BURK</name>
<evidence type="ECO:0000256" key="1">
    <source>
        <dbReference type="SAM" id="Phobius"/>
    </source>
</evidence>
<keyword evidence="5" id="KW-1185">Reference proteome</keyword>
<proteinExistence type="predicted"/>
<evidence type="ECO:0000313" key="4">
    <source>
        <dbReference type="EMBL" id="WMD18132.1"/>
    </source>
</evidence>
<dbReference type="PANTHER" id="PTHR30273">
    <property type="entry name" value="PERIPLASMIC SIGNAL SENSOR AND SIGMA FACTOR ACTIVATOR FECR-RELATED"/>
    <property type="match status" value="1"/>
</dbReference>
<dbReference type="InterPro" id="IPR006860">
    <property type="entry name" value="FecR"/>
</dbReference>
<evidence type="ECO:0000259" key="2">
    <source>
        <dbReference type="Pfam" id="PF04773"/>
    </source>
</evidence>
<dbReference type="Pfam" id="PF16220">
    <property type="entry name" value="DUF4880"/>
    <property type="match status" value="1"/>
</dbReference>
<dbReference type="Gene3D" id="2.60.120.1440">
    <property type="match status" value="1"/>
</dbReference>
<dbReference type="RefSeq" id="WP_306936980.1">
    <property type="nucleotide sequence ID" value="NZ_CP132976.1"/>
</dbReference>
<dbReference type="EMBL" id="CP132976">
    <property type="protein sequence ID" value="WMD18132.1"/>
    <property type="molecule type" value="Genomic_DNA"/>
</dbReference>
<reference evidence="4 5" key="1">
    <citation type="submission" date="2023-08" db="EMBL/GenBank/DDBJ databases">
        <title>Achromobacter seleniivolatilans sp. nov., isolated from seleniferous soil.</title>
        <authorList>
            <person name="Zhang S."/>
            <person name="Li K."/>
            <person name="Peng J."/>
            <person name="Zhao Q."/>
            <person name="Wang H."/>
            <person name="Guo Y."/>
        </authorList>
    </citation>
    <scope>NUCLEOTIDE SEQUENCE [LARGE SCALE GENOMIC DNA]</scope>
    <source>
        <strain evidence="4 5">R39</strain>
    </source>
</reference>
<accession>A0ABY9LUB1</accession>
<dbReference type="InterPro" id="IPR012373">
    <property type="entry name" value="Ferrdict_sens_TM"/>
</dbReference>
<dbReference type="PANTHER" id="PTHR30273:SF2">
    <property type="entry name" value="PROTEIN FECR"/>
    <property type="match status" value="1"/>
</dbReference>
<dbReference type="InterPro" id="IPR032623">
    <property type="entry name" value="FecR_N"/>
</dbReference>
<gene>
    <name evidence="4" type="ORF">RAS12_15880</name>
</gene>
<dbReference type="Proteomes" id="UP001234798">
    <property type="component" value="Chromosome"/>
</dbReference>
<evidence type="ECO:0000259" key="3">
    <source>
        <dbReference type="Pfam" id="PF16220"/>
    </source>
</evidence>
<evidence type="ECO:0000313" key="5">
    <source>
        <dbReference type="Proteomes" id="UP001234798"/>
    </source>
</evidence>
<dbReference type="Pfam" id="PF04773">
    <property type="entry name" value="FecR"/>
    <property type="match status" value="1"/>
</dbReference>
<organism evidence="4 5">
    <name type="scientific">Achromobacter seleniivolatilans</name>
    <dbReference type="NCBI Taxonomy" id="3047478"/>
    <lineage>
        <taxon>Bacteria</taxon>
        <taxon>Pseudomonadati</taxon>
        <taxon>Pseudomonadota</taxon>
        <taxon>Betaproteobacteria</taxon>
        <taxon>Burkholderiales</taxon>
        <taxon>Alcaligenaceae</taxon>
        <taxon>Achromobacter</taxon>
    </lineage>
</organism>
<feature type="domain" description="FecR N-terminal" evidence="3">
    <location>
        <begin position="15"/>
        <end position="56"/>
    </location>
</feature>
<protein>
    <submittedName>
        <fullName evidence="4">FecR family protein</fullName>
    </submittedName>
</protein>
<keyword evidence="1" id="KW-1133">Transmembrane helix</keyword>